<gene>
    <name evidence="1" type="ORF">NMN56_012930</name>
</gene>
<comment type="caution">
    <text evidence="1">The sequence shown here is derived from an EMBL/GenBank/DDBJ whole genome shotgun (WGS) entry which is preliminary data.</text>
</comment>
<protein>
    <submittedName>
        <fullName evidence="1">Uncharacterized protein</fullName>
    </submittedName>
</protein>
<evidence type="ECO:0000313" key="1">
    <source>
        <dbReference type="EMBL" id="MDJ1132844.1"/>
    </source>
</evidence>
<dbReference type="EMBL" id="JANCPR020000010">
    <property type="protein sequence ID" value="MDJ1132844.1"/>
    <property type="molecule type" value="Genomic_DNA"/>
</dbReference>
<dbReference type="RefSeq" id="WP_274040189.1">
    <property type="nucleotide sequence ID" value="NZ_JANCPR020000010.1"/>
</dbReference>
<proteinExistence type="predicted"/>
<evidence type="ECO:0000313" key="2">
    <source>
        <dbReference type="Proteomes" id="UP001214441"/>
    </source>
</evidence>
<dbReference type="Proteomes" id="UP001214441">
    <property type="component" value="Unassembled WGS sequence"/>
</dbReference>
<name>A0ABT6ZUU4_9ACTN</name>
<organism evidence="1 2">
    <name type="scientific">Streptomyces iconiensis</name>
    <dbReference type="NCBI Taxonomy" id="1384038"/>
    <lineage>
        <taxon>Bacteria</taxon>
        <taxon>Bacillati</taxon>
        <taxon>Actinomycetota</taxon>
        <taxon>Actinomycetes</taxon>
        <taxon>Kitasatosporales</taxon>
        <taxon>Streptomycetaceae</taxon>
        <taxon>Streptomyces</taxon>
    </lineage>
</organism>
<accession>A0ABT6ZUU4</accession>
<keyword evidence="2" id="KW-1185">Reference proteome</keyword>
<reference evidence="1 2" key="1">
    <citation type="submission" date="2023-05" db="EMBL/GenBank/DDBJ databases">
        <title>Streptantibioticus silvisoli sp. nov., acidotolerant actinomycetes 1 from pine litter.</title>
        <authorList>
            <person name="Swiecimska M."/>
            <person name="Golinska P."/>
            <person name="Sangal V."/>
            <person name="Wachnowicz B."/>
            <person name="Goodfellow M."/>
        </authorList>
    </citation>
    <scope>NUCLEOTIDE SEQUENCE [LARGE SCALE GENOMIC DNA]</scope>
    <source>
        <strain evidence="1 2">DSM 42109</strain>
    </source>
</reference>
<sequence length="63" mass="6354">MNGDERARGAVASAVRDELREALRQADVRGDVTTGGSTGAVVVRLSLGEAALLAQALTSATDG</sequence>